<dbReference type="SUPFAM" id="SSF141868">
    <property type="entry name" value="EAL domain-like"/>
    <property type="match status" value="1"/>
</dbReference>
<dbReference type="InterPro" id="IPR011006">
    <property type="entry name" value="CheY-like_superfamily"/>
</dbReference>
<dbReference type="RefSeq" id="WP_092912256.1">
    <property type="nucleotide sequence ID" value="NZ_FOXB01000015.1"/>
</dbReference>
<evidence type="ECO:0000259" key="2">
    <source>
        <dbReference type="PROSITE" id="PS50110"/>
    </source>
</evidence>
<dbReference type="Pfam" id="PF00990">
    <property type="entry name" value="GGDEF"/>
    <property type="match status" value="1"/>
</dbReference>
<dbReference type="InterPro" id="IPR000160">
    <property type="entry name" value="GGDEF_dom"/>
</dbReference>
<dbReference type="Gene3D" id="3.20.20.450">
    <property type="entry name" value="EAL domain"/>
    <property type="match status" value="1"/>
</dbReference>
<evidence type="ECO:0000313" key="5">
    <source>
        <dbReference type="Proteomes" id="UP000199227"/>
    </source>
</evidence>
<dbReference type="InterPro" id="IPR029787">
    <property type="entry name" value="Nucleotide_cyclase"/>
</dbReference>
<dbReference type="EMBL" id="FOXB01000015">
    <property type="protein sequence ID" value="SFP33273.1"/>
    <property type="molecule type" value="Genomic_DNA"/>
</dbReference>
<dbReference type="AlphaFoldDB" id="A0A1I5PGV6"/>
<dbReference type="PROSITE" id="PS50883">
    <property type="entry name" value="EAL"/>
    <property type="match status" value="1"/>
</dbReference>
<dbReference type="PANTHER" id="PTHR33121:SF70">
    <property type="entry name" value="SIGNALING PROTEIN YKOW"/>
    <property type="match status" value="1"/>
</dbReference>
<dbReference type="SUPFAM" id="SSF52172">
    <property type="entry name" value="CheY-like"/>
    <property type="match status" value="1"/>
</dbReference>
<dbReference type="GO" id="GO:0000160">
    <property type="term" value="P:phosphorelay signal transduction system"/>
    <property type="evidence" value="ECO:0007669"/>
    <property type="project" value="InterPro"/>
</dbReference>
<dbReference type="PANTHER" id="PTHR33121">
    <property type="entry name" value="CYCLIC DI-GMP PHOSPHODIESTERASE PDEF"/>
    <property type="match status" value="1"/>
</dbReference>
<gene>
    <name evidence="4" type="ORF">SAMN05216234_11534</name>
</gene>
<organism evidence="4 5">
    <name type="scientific">Hydrogenimonas thermophila</name>
    <dbReference type="NCBI Taxonomy" id="223786"/>
    <lineage>
        <taxon>Bacteria</taxon>
        <taxon>Pseudomonadati</taxon>
        <taxon>Campylobacterota</taxon>
        <taxon>Epsilonproteobacteria</taxon>
        <taxon>Campylobacterales</taxon>
        <taxon>Hydrogenimonadaceae</taxon>
        <taxon>Hydrogenimonas</taxon>
    </lineage>
</organism>
<dbReference type="Pfam" id="PF00563">
    <property type="entry name" value="EAL"/>
    <property type="match status" value="1"/>
</dbReference>
<feature type="modified residue" description="4-aspartylphosphate" evidence="1">
    <location>
        <position position="63"/>
    </location>
</feature>
<feature type="domain" description="Response regulatory" evidence="2">
    <location>
        <begin position="14"/>
        <end position="128"/>
    </location>
</feature>
<dbReference type="InterPro" id="IPR043128">
    <property type="entry name" value="Rev_trsase/Diguanyl_cyclase"/>
</dbReference>
<dbReference type="OrthoDB" id="9790732at2"/>
<dbReference type="GO" id="GO:0071111">
    <property type="term" value="F:cyclic-guanylate-specific phosphodiesterase activity"/>
    <property type="evidence" value="ECO:0007669"/>
    <property type="project" value="InterPro"/>
</dbReference>
<dbReference type="STRING" id="223786.SAMN05216234_11534"/>
<evidence type="ECO:0000256" key="1">
    <source>
        <dbReference type="PROSITE-ProRule" id="PRU00169"/>
    </source>
</evidence>
<dbReference type="Gene3D" id="3.40.50.2300">
    <property type="match status" value="1"/>
</dbReference>
<dbReference type="InterPro" id="IPR001789">
    <property type="entry name" value="Sig_transdc_resp-reg_receiver"/>
</dbReference>
<proteinExistence type="predicted"/>
<dbReference type="SMART" id="SM00448">
    <property type="entry name" value="REC"/>
    <property type="match status" value="1"/>
</dbReference>
<evidence type="ECO:0000259" key="3">
    <source>
        <dbReference type="PROSITE" id="PS50883"/>
    </source>
</evidence>
<accession>A0A1I5PGV6</accession>
<dbReference type="Gene3D" id="3.30.70.270">
    <property type="match status" value="1"/>
</dbReference>
<dbReference type="InterPro" id="IPR001633">
    <property type="entry name" value="EAL_dom"/>
</dbReference>
<feature type="domain" description="EAL" evidence="3">
    <location>
        <begin position="313"/>
        <end position="554"/>
    </location>
</feature>
<protein>
    <submittedName>
        <fullName evidence="4">EAL domain, c-di-GMP-specific phosphodiesterase class I (Or its enzymatically inactive variant)</fullName>
    </submittedName>
</protein>
<dbReference type="SMART" id="SM00052">
    <property type="entry name" value="EAL"/>
    <property type="match status" value="1"/>
</dbReference>
<dbReference type="CDD" id="cd01948">
    <property type="entry name" value="EAL"/>
    <property type="match status" value="1"/>
</dbReference>
<dbReference type="Pfam" id="PF00072">
    <property type="entry name" value="Response_reg"/>
    <property type="match status" value="1"/>
</dbReference>
<keyword evidence="1" id="KW-0597">Phosphoprotein</keyword>
<keyword evidence="5" id="KW-1185">Reference proteome</keyword>
<sequence length="554" mass="64111">MNMQELKKELKDLTLLYVEDDANTRIRIEKLFSHIFKSVTTAENGVDALKLYEEKEYDLVITDITMPKMNGIELIENIRNTNKNQTIIILTAHNTNENLLDAIDLQVDGFLLKPLDKDKMSELLYKIGKHIKNEKENISYKKNLESLVQEQQNKICELIAKDHLTGEYNYSKLKSLIIHNKSSTVCLLVINHLSELLDFFGTEIYEPIIKKCSDYLKSIIIEKMKYFHLRSNEFAIFIDNTNNSEDLMKKFCKKIEDFYININGAKIKIVFSTAVLKGDSTTLLKSIDDTLLKISQSGNIHNITNLNNDIIKQRWESLCIATNVADKSLSIPYYQPIFSQNEEHLMFEVLCRINNNFFKNENKRKCFFESCKKAQIFSKITLNVLKSSIKQIEKVNALFFINLCKNEILDSEFINTIINSPIKVKNNIVIEVNPSLLNENKIINIILKLKDIGIRICFDNVGLESFQIKRILDINLIPSFLKLDKSIISSIPFNERYLNTVQAYTIFAKNMNIKTIAVGIENQKCYEVAKKIGFDYYQGYYLAEPQETIKIGEI</sequence>
<dbReference type="PROSITE" id="PS50110">
    <property type="entry name" value="RESPONSE_REGULATORY"/>
    <property type="match status" value="1"/>
</dbReference>
<name>A0A1I5PGV6_9BACT</name>
<reference evidence="4 5" key="1">
    <citation type="submission" date="2016-10" db="EMBL/GenBank/DDBJ databases">
        <authorList>
            <person name="de Groot N.N."/>
        </authorList>
    </citation>
    <scope>NUCLEOTIDE SEQUENCE [LARGE SCALE GENOMIC DNA]</scope>
    <source>
        <strain evidence="4 5">EP1-55-1</strain>
    </source>
</reference>
<dbReference type="InterPro" id="IPR035919">
    <property type="entry name" value="EAL_sf"/>
</dbReference>
<dbReference type="CDD" id="cd17536">
    <property type="entry name" value="REC_YesN-like"/>
    <property type="match status" value="1"/>
</dbReference>
<dbReference type="Proteomes" id="UP000199227">
    <property type="component" value="Unassembled WGS sequence"/>
</dbReference>
<evidence type="ECO:0000313" key="4">
    <source>
        <dbReference type="EMBL" id="SFP33273.1"/>
    </source>
</evidence>
<dbReference type="InterPro" id="IPR050706">
    <property type="entry name" value="Cyclic-di-GMP_PDE-like"/>
</dbReference>
<dbReference type="SUPFAM" id="SSF55073">
    <property type="entry name" value="Nucleotide cyclase"/>
    <property type="match status" value="1"/>
</dbReference>
<dbReference type="SMART" id="SM00267">
    <property type="entry name" value="GGDEF"/>
    <property type="match status" value="1"/>
</dbReference>